<dbReference type="EMBL" id="BK014941">
    <property type="protein sequence ID" value="DAD83766.1"/>
    <property type="molecule type" value="Genomic_DNA"/>
</dbReference>
<sequence length="66" mass="7513">MIKVINKNGCEIDFEAATQHMDARIGDKVSAENPFANFQQYFTAYEEAHEKATGEEWFLSGSNPVW</sequence>
<feature type="domain" description="AcrIC5-like" evidence="1">
    <location>
        <begin position="5"/>
        <end position="57"/>
    </location>
</feature>
<proteinExistence type="predicted"/>
<dbReference type="Pfam" id="PF22147">
    <property type="entry name" value="AcrIC5"/>
    <property type="match status" value="1"/>
</dbReference>
<organism evidence="2">
    <name type="scientific">Myoviridae sp. ctI7W9</name>
    <dbReference type="NCBI Taxonomy" id="2826636"/>
    <lineage>
        <taxon>Viruses</taxon>
        <taxon>Duplodnaviria</taxon>
        <taxon>Heunggongvirae</taxon>
        <taxon>Uroviricota</taxon>
        <taxon>Caudoviricetes</taxon>
    </lineage>
</organism>
<evidence type="ECO:0000313" key="2">
    <source>
        <dbReference type="EMBL" id="DAD83766.1"/>
    </source>
</evidence>
<accession>A0A8S5MNB5</accession>
<name>A0A8S5MNB5_9CAUD</name>
<evidence type="ECO:0000259" key="1">
    <source>
        <dbReference type="Pfam" id="PF22147"/>
    </source>
</evidence>
<reference evidence="2" key="1">
    <citation type="journal article" date="2021" name="Proc. Natl. Acad. Sci. U.S.A.">
        <title>A Catalog of Tens of Thousands of Viruses from Human Metagenomes Reveals Hidden Associations with Chronic Diseases.</title>
        <authorList>
            <person name="Tisza M.J."/>
            <person name="Buck C.B."/>
        </authorList>
    </citation>
    <scope>NUCLEOTIDE SEQUENCE</scope>
    <source>
        <strain evidence="2">CtI7W9</strain>
    </source>
</reference>
<dbReference type="InterPro" id="IPR054398">
    <property type="entry name" value="AcrIC5-like_dom"/>
</dbReference>
<protein>
    <recommendedName>
        <fullName evidence="1">AcrIC5-like domain-containing protein</fullName>
    </recommendedName>
</protein>